<dbReference type="Proteomes" id="UP001499986">
    <property type="component" value="Unassembled WGS sequence"/>
</dbReference>
<proteinExistence type="predicted"/>
<name>A0ABP5W563_9ACTN</name>
<reference evidence="3" key="1">
    <citation type="journal article" date="2019" name="Int. J. Syst. Evol. Microbiol.">
        <title>The Global Catalogue of Microorganisms (GCM) 10K type strain sequencing project: providing services to taxonomists for standard genome sequencing and annotation.</title>
        <authorList>
            <consortium name="The Broad Institute Genomics Platform"/>
            <consortium name="The Broad Institute Genome Sequencing Center for Infectious Disease"/>
            <person name="Wu L."/>
            <person name="Ma J."/>
        </authorList>
    </citation>
    <scope>NUCLEOTIDE SEQUENCE [LARGE SCALE GENOMIC DNA]</scope>
    <source>
        <strain evidence="3">JCM 4358</strain>
    </source>
</reference>
<gene>
    <name evidence="2" type="ORF">GCM10010255_70330</name>
</gene>
<evidence type="ECO:0000313" key="2">
    <source>
        <dbReference type="EMBL" id="GAA2420122.1"/>
    </source>
</evidence>
<protein>
    <submittedName>
        <fullName evidence="2">Uncharacterized protein</fullName>
    </submittedName>
</protein>
<organism evidence="2 3">
    <name type="scientific">Streptomyces coeruleofuscus</name>
    <dbReference type="NCBI Taxonomy" id="66879"/>
    <lineage>
        <taxon>Bacteria</taxon>
        <taxon>Bacillati</taxon>
        <taxon>Actinomycetota</taxon>
        <taxon>Actinomycetes</taxon>
        <taxon>Kitasatosporales</taxon>
        <taxon>Streptomycetaceae</taxon>
        <taxon>Streptomyces</taxon>
    </lineage>
</organism>
<feature type="compositionally biased region" description="Basic and acidic residues" evidence="1">
    <location>
        <begin position="34"/>
        <end position="43"/>
    </location>
</feature>
<feature type="region of interest" description="Disordered" evidence="1">
    <location>
        <begin position="30"/>
        <end position="49"/>
    </location>
</feature>
<comment type="caution">
    <text evidence="2">The sequence shown here is derived from an EMBL/GenBank/DDBJ whole genome shotgun (WGS) entry which is preliminary data.</text>
</comment>
<accession>A0ABP5W563</accession>
<evidence type="ECO:0000256" key="1">
    <source>
        <dbReference type="SAM" id="MobiDB-lite"/>
    </source>
</evidence>
<keyword evidence="3" id="KW-1185">Reference proteome</keyword>
<sequence length="68" mass="7627">MYLLRLLGGLADTSGARLVIFLTPCWWKGLQRGSRHEPGDKGRVRAGRRPLARRPALAAYEPPPTCWL</sequence>
<dbReference type="EMBL" id="BAAASE010000012">
    <property type="protein sequence ID" value="GAA2420122.1"/>
    <property type="molecule type" value="Genomic_DNA"/>
</dbReference>
<evidence type="ECO:0000313" key="3">
    <source>
        <dbReference type="Proteomes" id="UP001499986"/>
    </source>
</evidence>